<dbReference type="AlphaFoldDB" id="A0ABD1H1R3"/>
<organism evidence="1 2">
    <name type="scientific">Salvia divinorum</name>
    <name type="common">Maria pastora</name>
    <name type="synonym">Diviner's sage</name>
    <dbReference type="NCBI Taxonomy" id="28513"/>
    <lineage>
        <taxon>Eukaryota</taxon>
        <taxon>Viridiplantae</taxon>
        <taxon>Streptophyta</taxon>
        <taxon>Embryophyta</taxon>
        <taxon>Tracheophyta</taxon>
        <taxon>Spermatophyta</taxon>
        <taxon>Magnoliopsida</taxon>
        <taxon>eudicotyledons</taxon>
        <taxon>Gunneridae</taxon>
        <taxon>Pentapetalae</taxon>
        <taxon>asterids</taxon>
        <taxon>lamiids</taxon>
        <taxon>Lamiales</taxon>
        <taxon>Lamiaceae</taxon>
        <taxon>Nepetoideae</taxon>
        <taxon>Mentheae</taxon>
        <taxon>Salviinae</taxon>
        <taxon>Salvia</taxon>
        <taxon>Salvia subgen. Calosphace</taxon>
    </lineage>
</organism>
<reference evidence="1 2" key="1">
    <citation type="submission" date="2024-06" db="EMBL/GenBank/DDBJ databases">
        <title>A chromosome level genome sequence of Diviner's sage (Salvia divinorum).</title>
        <authorList>
            <person name="Ford S.A."/>
            <person name="Ro D.-K."/>
            <person name="Ness R.W."/>
            <person name="Phillips M.A."/>
        </authorList>
    </citation>
    <scope>NUCLEOTIDE SEQUENCE [LARGE SCALE GENOMIC DNA]</scope>
    <source>
        <strain evidence="1">SAF-2024a</strain>
        <tissue evidence="1">Leaf</tissue>
    </source>
</reference>
<name>A0ABD1H1R3_SALDI</name>
<evidence type="ECO:0000313" key="2">
    <source>
        <dbReference type="Proteomes" id="UP001567538"/>
    </source>
</evidence>
<comment type="caution">
    <text evidence="1">The sequence shown here is derived from an EMBL/GenBank/DDBJ whole genome shotgun (WGS) entry which is preliminary data.</text>
</comment>
<keyword evidence="2" id="KW-1185">Reference proteome</keyword>
<protein>
    <submittedName>
        <fullName evidence="1">Uncharacterized protein</fullName>
    </submittedName>
</protein>
<gene>
    <name evidence="1" type="ORF">AAHA92_17279</name>
</gene>
<dbReference type="EMBL" id="JBEAFC010000007">
    <property type="protein sequence ID" value="KAL1549144.1"/>
    <property type="molecule type" value="Genomic_DNA"/>
</dbReference>
<accession>A0ABD1H1R3</accession>
<sequence length="220" mass="24815">MSKVVFLRLTDVYIVLLRRVTERVLRVWIEKLFKEIPKLLRLRWDEDVAIPPRSLSLARRRAVTQTQWETGIREAIGIKVVVGCQSREMPHGGSTPISAGRSRTRIHLPSQQAMRSHKKRDPTGQTRIMRGKTTGIEAKAISPIGQVETSKTSMSPLISEGSRAIKVPVAISTQGIGSSQQYSRQQNRQTDDLVGELLNSQQNLQNNMMSNNDVVHRLQD</sequence>
<proteinExistence type="predicted"/>
<evidence type="ECO:0000313" key="1">
    <source>
        <dbReference type="EMBL" id="KAL1549144.1"/>
    </source>
</evidence>
<dbReference type="Proteomes" id="UP001567538">
    <property type="component" value="Unassembled WGS sequence"/>
</dbReference>